<dbReference type="CTD" id="32080"/>
<dbReference type="GO" id="GO:0019221">
    <property type="term" value="P:cytokine-mediated signaling pathway"/>
    <property type="evidence" value="ECO:0007669"/>
    <property type="project" value="TreeGrafter"/>
</dbReference>
<evidence type="ECO:0000256" key="3">
    <source>
        <dbReference type="ARBA" id="ARBA00022553"/>
    </source>
</evidence>
<keyword evidence="17" id="KW-1185">Reference proteome</keyword>
<keyword evidence="7 18" id="KW-0418">Kinase</keyword>
<feature type="binding site" evidence="14">
    <location>
        <position position="877"/>
    </location>
    <ligand>
        <name>ATP</name>
        <dbReference type="ChEBI" id="CHEBI:30616"/>
    </ligand>
</feature>
<keyword evidence="3" id="KW-0597">Phosphoprotein</keyword>
<keyword evidence="4" id="KW-0808">Transferase</keyword>
<dbReference type="InterPro" id="IPR017441">
    <property type="entry name" value="Protein_kinase_ATP_BS"/>
</dbReference>
<evidence type="ECO:0000256" key="7">
    <source>
        <dbReference type="ARBA" id="ARBA00022777"/>
    </source>
</evidence>
<dbReference type="GO" id="GO:0005524">
    <property type="term" value="F:ATP binding"/>
    <property type="evidence" value="ECO:0007669"/>
    <property type="project" value="UniProtKB-UniRule"/>
</dbReference>
<evidence type="ECO:0000256" key="5">
    <source>
        <dbReference type="ARBA" id="ARBA00022737"/>
    </source>
</evidence>
<dbReference type="Gene3D" id="3.30.200.20">
    <property type="entry name" value="Phosphorylase Kinase, domain 1"/>
    <property type="match status" value="1"/>
</dbReference>
<dbReference type="GO" id="GO:0035556">
    <property type="term" value="P:intracellular signal transduction"/>
    <property type="evidence" value="ECO:0007669"/>
    <property type="project" value="InterPro"/>
</dbReference>
<dbReference type="InterPro" id="IPR000980">
    <property type="entry name" value="SH2"/>
</dbReference>
<dbReference type="GO" id="GO:0030182">
    <property type="term" value="P:neuron differentiation"/>
    <property type="evidence" value="ECO:0007669"/>
    <property type="project" value="UniProtKB-ARBA"/>
</dbReference>
<dbReference type="GO" id="GO:0005126">
    <property type="term" value="F:cytokine receptor binding"/>
    <property type="evidence" value="ECO:0007669"/>
    <property type="project" value="TreeGrafter"/>
</dbReference>
<dbReference type="InterPro" id="IPR016251">
    <property type="entry name" value="Tyr_kinase_non-rcpt_Jak/Tyk2"/>
</dbReference>
<dbReference type="FunCoup" id="A0A1W4XLI2">
    <property type="interactions" value="641"/>
</dbReference>
<dbReference type="InterPro" id="IPR020635">
    <property type="entry name" value="Tyr_kinase_cat_dom"/>
</dbReference>
<dbReference type="InterPro" id="IPR019748">
    <property type="entry name" value="FERM_central"/>
</dbReference>
<comment type="catalytic activity">
    <reaction evidence="12">
        <text>L-tyrosyl-[protein] + ATP = O-phospho-L-tyrosyl-[protein] + ADP + H(+)</text>
        <dbReference type="Rhea" id="RHEA:10596"/>
        <dbReference type="Rhea" id="RHEA-COMP:10136"/>
        <dbReference type="Rhea" id="RHEA-COMP:20101"/>
        <dbReference type="ChEBI" id="CHEBI:15378"/>
        <dbReference type="ChEBI" id="CHEBI:30616"/>
        <dbReference type="ChEBI" id="CHEBI:46858"/>
        <dbReference type="ChEBI" id="CHEBI:61978"/>
        <dbReference type="ChEBI" id="CHEBI:456216"/>
        <dbReference type="EC" id="2.7.10.1"/>
    </reaction>
</comment>
<feature type="domain" description="FERM" evidence="16">
    <location>
        <begin position="4"/>
        <end position="300"/>
    </location>
</feature>
<feature type="domain" description="Protein kinase" evidence="15">
    <location>
        <begin position="841"/>
        <end position="1109"/>
    </location>
</feature>
<keyword evidence="10" id="KW-0472">Membrane</keyword>
<dbReference type="OrthoDB" id="1915767at2759"/>
<feature type="domain" description="Protein kinase" evidence="15">
    <location>
        <begin position="461"/>
        <end position="716"/>
    </location>
</feature>
<dbReference type="GO" id="GO:0005829">
    <property type="term" value="C:cytosol"/>
    <property type="evidence" value="ECO:0007669"/>
    <property type="project" value="TreeGrafter"/>
</dbReference>
<evidence type="ECO:0000256" key="2">
    <source>
        <dbReference type="ARBA" id="ARBA00011903"/>
    </source>
</evidence>
<dbReference type="Gene3D" id="1.10.510.10">
    <property type="entry name" value="Transferase(Phosphotransferase) domain 1"/>
    <property type="match status" value="2"/>
</dbReference>
<dbReference type="GeneID" id="108742563"/>
<dbReference type="GO" id="GO:0012505">
    <property type="term" value="C:endomembrane system"/>
    <property type="evidence" value="ECO:0007669"/>
    <property type="project" value="UniProtKB-SubCell"/>
</dbReference>
<evidence type="ECO:0000256" key="13">
    <source>
        <dbReference type="ARBA" id="ARBA00051245"/>
    </source>
</evidence>
<dbReference type="InterPro" id="IPR000299">
    <property type="entry name" value="FERM_domain"/>
</dbReference>
<dbReference type="SUPFAM" id="SSF55550">
    <property type="entry name" value="SH2 domain"/>
    <property type="match status" value="1"/>
</dbReference>
<keyword evidence="9" id="KW-0727">SH2 domain</keyword>
<dbReference type="InterPro" id="IPR019749">
    <property type="entry name" value="Band_41_domain"/>
</dbReference>
<evidence type="ECO:0000256" key="12">
    <source>
        <dbReference type="ARBA" id="ARBA00051243"/>
    </source>
</evidence>
<evidence type="ECO:0000256" key="10">
    <source>
        <dbReference type="ARBA" id="ARBA00023136"/>
    </source>
</evidence>
<reference evidence="18" key="1">
    <citation type="submission" date="2025-08" db="UniProtKB">
        <authorList>
            <consortium name="RefSeq"/>
        </authorList>
    </citation>
    <scope>IDENTIFICATION</scope>
    <source>
        <tissue evidence="18">Entire body</tissue>
    </source>
</reference>
<dbReference type="GO" id="GO:0071944">
    <property type="term" value="C:cell periphery"/>
    <property type="evidence" value="ECO:0007669"/>
    <property type="project" value="UniProtKB-ARBA"/>
</dbReference>
<dbReference type="GO" id="GO:0004714">
    <property type="term" value="F:transmembrane receptor protein tyrosine kinase activity"/>
    <property type="evidence" value="ECO:0007669"/>
    <property type="project" value="UniProtKB-EC"/>
</dbReference>
<evidence type="ECO:0000256" key="9">
    <source>
        <dbReference type="ARBA" id="ARBA00022999"/>
    </source>
</evidence>
<comment type="subcellular location">
    <subcellularLocation>
        <location evidence="1">Endomembrane system</location>
    </subcellularLocation>
</comment>
<organism evidence="17 18">
    <name type="scientific">Agrilus planipennis</name>
    <name type="common">Emerald ash borer</name>
    <name type="synonym">Agrilus marcopoli</name>
    <dbReference type="NCBI Taxonomy" id="224129"/>
    <lineage>
        <taxon>Eukaryota</taxon>
        <taxon>Metazoa</taxon>
        <taxon>Ecdysozoa</taxon>
        <taxon>Arthropoda</taxon>
        <taxon>Hexapoda</taxon>
        <taxon>Insecta</taxon>
        <taxon>Pterygota</taxon>
        <taxon>Neoptera</taxon>
        <taxon>Endopterygota</taxon>
        <taxon>Coleoptera</taxon>
        <taxon>Polyphaga</taxon>
        <taxon>Elateriformia</taxon>
        <taxon>Buprestoidea</taxon>
        <taxon>Buprestidae</taxon>
        <taxon>Agrilinae</taxon>
        <taxon>Agrilus</taxon>
    </lineage>
</organism>
<dbReference type="Gene3D" id="3.30.505.10">
    <property type="entry name" value="SH2 domain"/>
    <property type="match status" value="1"/>
</dbReference>
<dbReference type="GO" id="GO:0002009">
    <property type="term" value="P:morphogenesis of an epithelium"/>
    <property type="evidence" value="ECO:0007669"/>
    <property type="project" value="UniProtKB-ARBA"/>
</dbReference>
<dbReference type="SMART" id="SM00295">
    <property type="entry name" value="B41"/>
    <property type="match status" value="1"/>
</dbReference>
<accession>A0A1W4XLI2</accession>
<evidence type="ECO:0000256" key="11">
    <source>
        <dbReference type="ARBA" id="ARBA00023137"/>
    </source>
</evidence>
<dbReference type="GO" id="GO:0004715">
    <property type="term" value="F:non-membrane spanning protein tyrosine kinase activity"/>
    <property type="evidence" value="ECO:0007669"/>
    <property type="project" value="UniProtKB-EC"/>
</dbReference>
<dbReference type="InterPro" id="IPR051286">
    <property type="entry name" value="JAK"/>
</dbReference>
<dbReference type="InterPro" id="IPR041381">
    <property type="entry name" value="JAK1-3/TYK2_PHL_dom"/>
</dbReference>
<evidence type="ECO:0000256" key="14">
    <source>
        <dbReference type="PROSITE-ProRule" id="PRU10141"/>
    </source>
</evidence>
<dbReference type="GO" id="GO:0007259">
    <property type="term" value="P:cell surface receptor signaling pathway via JAK-STAT"/>
    <property type="evidence" value="ECO:0007669"/>
    <property type="project" value="TreeGrafter"/>
</dbReference>
<dbReference type="Pfam" id="PF07714">
    <property type="entry name" value="PK_Tyr_Ser-Thr"/>
    <property type="match status" value="2"/>
</dbReference>
<proteinExistence type="predicted"/>
<dbReference type="Pfam" id="PF17887">
    <property type="entry name" value="Jak1_Phl"/>
    <property type="match status" value="1"/>
</dbReference>
<keyword evidence="5" id="KW-0677">Repeat</keyword>
<dbReference type="SUPFAM" id="SSF56112">
    <property type="entry name" value="Protein kinase-like (PK-like)"/>
    <property type="match status" value="2"/>
</dbReference>
<dbReference type="SMART" id="SM00219">
    <property type="entry name" value="TyrKc"/>
    <property type="match status" value="2"/>
</dbReference>
<evidence type="ECO:0000313" key="17">
    <source>
        <dbReference type="Proteomes" id="UP000192223"/>
    </source>
</evidence>
<dbReference type="PANTHER" id="PTHR45807">
    <property type="entry name" value="TYROSINE-PROTEIN KINASE HOPSCOTCH"/>
    <property type="match status" value="1"/>
</dbReference>
<dbReference type="PRINTS" id="PR01823">
    <property type="entry name" value="JANUSKINASE"/>
</dbReference>
<dbReference type="PANTHER" id="PTHR45807:SF7">
    <property type="entry name" value="TYROSINE-PROTEIN KINASE HOPSCOTCH"/>
    <property type="match status" value="1"/>
</dbReference>
<protein>
    <recommendedName>
        <fullName evidence="2">non-specific protein-tyrosine kinase</fullName>
        <ecNumber evidence="2">2.7.10.2</ecNumber>
    </recommendedName>
</protein>
<evidence type="ECO:0000313" key="18">
    <source>
        <dbReference type="RefSeq" id="XP_018333328.1"/>
    </source>
</evidence>
<dbReference type="InterPro" id="IPR036860">
    <property type="entry name" value="SH2_dom_sf"/>
</dbReference>
<comment type="catalytic activity">
    <reaction evidence="13">
        <text>L-tyrosyl-[protein] + ATP = O-phospho-L-tyrosyl-[protein] + ADP + H(+)</text>
        <dbReference type="Rhea" id="RHEA:10596"/>
        <dbReference type="Rhea" id="RHEA-COMP:10136"/>
        <dbReference type="Rhea" id="RHEA-COMP:20101"/>
        <dbReference type="ChEBI" id="CHEBI:15378"/>
        <dbReference type="ChEBI" id="CHEBI:30616"/>
        <dbReference type="ChEBI" id="CHEBI:46858"/>
        <dbReference type="ChEBI" id="CHEBI:61978"/>
        <dbReference type="ChEBI" id="CHEBI:456216"/>
        <dbReference type="EC" id="2.7.10.2"/>
    </reaction>
</comment>
<dbReference type="PROSITE" id="PS00109">
    <property type="entry name" value="PROTEIN_KINASE_TYR"/>
    <property type="match status" value="1"/>
</dbReference>
<dbReference type="STRING" id="224129.A0A1W4XLI2"/>
<dbReference type="RefSeq" id="XP_018333328.1">
    <property type="nucleotide sequence ID" value="XM_018477826.2"/>
</dbReference>
<dbReference type="AlphaFoldDB" id="A0A1W4XLI2"/>
<keyword evidence="6 14" id="KW-0547">Nucleotide-binding</keyword>
<dbReference type="GO" id="GO:0050793">
    <property type="term" value="P:regulation of developmental process"/>
    <property type="evidence" value="ECO:0007669"/>
    <property type="project" value="UniProtKB-ARBA"/>
</dbReference>
<dbReference type="CDD" id="cd14473">
    <property type="entry name" value="FERM_B-lobe"/>
    <property type="match status" value="1"/>
</dbReference>
<dbReference type="PRINTS" id="PR00109">
    <property type="entry name" value="TYRKINASE"/>
</dbReference>
<dbReference type="Pfam" id="PF18379">
    <property type="entry name" value="FERM_F1"/>
    <property type="match status" value="1"/>
</dbReference>
<dbReference type="InParanoid" id="A0A1W4XLI2"/>
<dbReference type="Pfam" id="PF21990">
    <property type="entry name" value="SH2_1"/>
    <property type="match status" value="1"/>
</dbReference>
<evidence type="ECO:0000256" key="8">
    <source>
        <dbReference type="ARBA" id="ARBA00022840"/>
    </source>
</evidence>
<dbReference type="InterPro" id="IPR000719">
    <property type="entry name" value="Prot_kinase_dom"/>
</dbReference>
<dbReference type="GO" id="GO:0048468">
    <property type="term" value="P:cell development"/>
    <property type="evidence" value="ECO:0007669"/>
    <property type="project" value="UniProtKB-ARBA"/>
</dbReference>
<dbReference type="GO" id="GO:0051130">
    <property type="term" value="P:positive regulation of cellular component organization"/>
    <property type="evidence" value="ECO:0007669"/>
    <property type="project" value="UniProtKB-ARBA"/>
</dbReference>
<evidence type="ECO:0000256" key="6">
    <source>
        <dbReference type="ARBA" id="ARBA00022741"/>
    </source>
</evidence>
<dbReference type="InterPro" id="IPR001245">
    <property type="entry name" value="Ser-Thr/Tyr_kinase_cat_dom"/>
</dbReference>
<evidence type="ECO:0000256" key="4">
    <source>
        <dbReference type="ARBA" id="ARBA00022679"/>
    </source>
</evidence>
<evidence type="ECO:0000259" key="15">
    <source>
        <dbReference type="PROSITE" id="PS50011"/>
    </source>
</evidence>
<dbReference type="InterPro" id="IPR011009">
    <property type="entry name" value="Kinase-like_dom_sf"/>
</dbReference>
<dbReference type="InterPro" id="IPR008266">
    <property type="entry name" value="Tyr_kinase_AS"/>
</dbReference>
<dbReference type="KEGG" id="apln:108742563"/>
<dbReference type="PROSITE" id="PS00107">
    <property type="entry name" value="PROTEIN_KINASE_ATP"/>
    <property type="match status" value="1"/>
</dbReference>
<name>A0A1W4XLI2_AGRPL</name>
<dbReference type="PROSITE" id="PS50011">
    <property type="entry name" value="PROTEIN_KINASE_DOM"/>
    <property type="match status" value="2"/>
</dbReference>
<dbReference type="InterPro" id="IPR041155">
    <property type="entry name" value="FERM_F1"/>
</dbReference>
<evidence type="ECO:0000259" key="16">
    <source>
        <dbReference type="PROSITE" id="PS50057"/>
    </source>
</evidence>
<dbReference type="PROSITE" id="PS50057">
    <property type="entry name" value="FERM_3"/>
    <property type="match status" value="1"/>
</dbReference>
<dbReference type="GO" id="GO:0016020">
    <property type="term" value="C:membrane"/>
    <property type="evidence" value="ECO:0007669"/>
    <property type="project" value="InterPro"/>
</dbReference>
<dbReference type="CDD" id="cd00192">
    <property type="entry name" value="PTKc"/>
    <property type="match status" value="1"/>
</dbReference>
<dbReference type="GO" id="GO:0009887">
    <property type="term" value="P:animal organ morphogenesis"/>
    <property type="evidence" value="ECO:0007669"/>
    <property type="project" value="UniProtKB-ARBA"/>
</dbReference>
<keyword evidence="11" id="KW-0829">Tyrosine-protein kinase</keyword>
<gene>
    <name evidence="18" type="primary">LOC108742563</name>
</gene>
<evidence type="ECO:0000256" key="1">
    <source>
        <dbReference type="ARBA" id="ARBA00004308"/>
    </source>
</evidence>
<dbReference type="FunFam" id="1.10.510.10:FF:001512">
    <property type="entry name" value="Receptor tyrosine-protein kinase erbB-2"/>
    <property type="match status" value="1"/>
</dbReference>
<dbReference type="Proteomes" id="UP000192223">
    <property type="component" value="Unplaced"/>
</dbReference>
<keyword evidence="8 14" id="KW-0067">ATP-binding</keyword>
<sequence length="1116" mass="127900">MGEPALSVNLVLDKKVMSISYSATTTAEDVCTTVCKKLSIGPVARHLFALRVKDKQIFLMPSATFTEKNPSYDLRIRFKPASLDKLKKIDINAYNYYFHQARNDLLENKIPDIVFDKCRRELVGLGVTDMYRVMLEKDITKEIVENDYRKYMPKEVIKRHSFFVKKPVKDTLEKIRRSGHDAWYVKSEYLKQLDNIAPEYLCEEYKALNDRDGSIYSVFVRVSPYHPTDPGIRICLESRKDQWEQICKIEDLCHISIRKDGTVEISRKNGIPFYLQFALPLMYSFVSLLDGYYRLTCKWTFNLCKDVTTPSLKSLYSMRCHGPVGGEFSYSKLEEKRGNHPGCFILRECETRYNVYFIDVCIKNCSKPKTYKLEKLPNNELIFNDDLTKYKNVFQLIKAYSDPNGSIFLQECLPPSEYDNSHLLLCQNETLVGDSLTDGSSVKGLIPSSPLCINNRDIQVYKGHKKLGSEERTMVYRSMWKLTKGKKIEVAMKILKHEYYEEYLKEFLELAGQWAFLQSYAIVKLFGVTLTSPVSMVLEYMKLGNLDQYLQRNKSSLKEVDLIEAATNLASALWHLEENGIVHGKIRCKKLLVSYHDDRVFTVKLSDPGVRYSYSSNEVHWIPVECYSNLEFAKRSTAADVWAFATTLWEIFMYGEQIKQTSHINAMKFYASGKRLPQPASCPNDIYQIMKECWDADPHRRKQPQAIMRDIKQIFYQVFNSRRVHSYAKVFTSKMSKSSGSVSSLNTNATDSTYVLPNDGLVSLSSMSEKDIDFMYGSSTNGISVEKAWILGNLDYSDDTESCDVSTILSNFDFSAATSATSLNSLNSMQSVFELDGDCNVVLQGRIGQGFYGEVYKGTLEYLGDKDIEAKQVAVKKLKTSAVSTCLQDFEREITIMKNLKHPNIVEIFGVLQEPEISLVMEYVPHGSLQSYLKIYKEVLTVKQLLKYALDIANGMEYLGTKHNIVHRDLAARNILVVDENHVKISDFGLAQVMGPNDYYILKTSRELPIKWYALESLRDGKFSSRSDVWSFGVTLCEMFSYGEEPKLPNVEVTPAEQEQQALLNSLENGARFPCPPMCPQSVYVRIIYPCWTNSPHDRPTFSLLHGEIQDMLTQY</sequence>
<dbReference type="EC" id="2.7.10.2" evidence="2"/>